<organism evidence="3 4">
    <name type="scientific">Pelagomonas calceolata</name>
    <dbReference type="NCBI Taxonomy" id="35677"/>
    <lineage>
        <taxon>Eukaryota</taxon>
        <taxon>Sar</taxon>
        <taxon>Stramenopiles</taxon>
        <taxon>Ochrophyta</taxon>
        <taxon>Pelagophyceae</taxon>
        <taxon>Pelagomonadales</taxon>
        <taxon>Pelagomonadaceae</taxon>
        <taxon>Pelagomonas</taxon>
    </lineage>
</organism>
<dbReference type="InterPro" id="IPR001075">
    <property type="entry name" value="NIF_FeS_clus_asmbl_NifU_C"/>
</dbReference>
<dbReference type="EMBL" id="CAKKNE010000006">
    <property type="protein sequence ID" value="CAH0380006.1"/>
    <property type="molecule type" value="Genomic_DNA"/>
</dbReference>
<feature type="domain" description="NIF system FeS cluster assembly NifU C-terminal" evidence="2">
    <location>
        <begin position="66"/>
        <end position="132"/>
    </location>
</feature>
<dbReference type="PANTHER" id="PTHR11178:SF15">
    <property type="entry name" value="NIFU-LIKE PROTEIN 1, CHLOROPLASTIC"/>
    <property type="match status" value="1"/>
</dbReference>
<comment type="caution">
    <text evidence="3">The sequence shown here is derived from an EMBL/GenBank/DDBJ whole genome shotgun (WGS) entry which is preliminary data.</text>
</comment>
<dbReference type="Proteomes" id="UP000789595">
    <property type="component" value="Unassembled WGS sequence"/>
</dbReference>
<keyword evidence="4" id="KW-1185">Reference proteome</keyword>
<dbReference type="OrthoDB" id="565552at2759"/>
<dbReference type="GO" id="GO:0051536">
    <property type="term" value="F:iron-sulfur cluster binding"/>
    <property type="evidence" value="ECO:0007669"/>
    <property type="project" value="InterPro"/>
</dbReference>
<sequence length="210" mass="22223">MPSPGSVVLVASALTAHSWLAPVARRAGPLRAEPVVSPFEAGENKADAASEAAASLGELEFTPASVDEVLNRVRPYLVADGGDVAVVEVKPETKDVVLRLEGACGSCPSSTTTMKMGIERVLRERWPDLGSVSRDTDPENQKFDVETVETLLAPISGAVTKLGATLTVKSAGTEPGLVEILYKGPENVRYGVELSLLDSPLVTEVRWLSE</sequence>
<dbReference type="Gene3D" id="3.30.300.130">
    <property type="entry name" value="Fe-S cluster assembly (FSCA)"/>
    <property type="match status" value="1"/>
</dbReference>
<dbReference type="Pfam" id="PF01106">
    <property type="entry name" value="NifU"/>
    <property type="match status" value="1"/>
</dbReference>
<dbReference type="GO" id="GO:0005506">
    <property type="term" value="F:iron ion binding"/>
    <property type="evidence" value="ECO:0007669"/>
    <property type="project" value="InterPro"/>
</dbReference>
<accession>A0A8J2SYS5</accession>
<evidence type="ECO:0000259" key="2">
    <source>
        <dbReference type="Pfam" id="PF01106"/>
    </source>
</evidence>
<dbReference type="GO" id="GO:0009536">
    <property type="term" value="C:plastid"/>
    <property type="evidence" value="ECO:0007669"/>
    <property type="project" value="UniProtKB-ARBA"/>
</dbReference>
<proteinExistence type="inferred from homology"/>
<gene>
    <name evidence="3" type="ORF">PECAL_6P16420</name>
</gene>
<dbReference type="FunFam" id="3.30.300.130:FF:000003">
    <property type="entry name" value="NifU-like protein 3, chloroplastic"/>
    <property type="match status" value="1"/>
</dbReference>
<reference evidence="3" key="1">
    <citation type="submission" date="2021-11" db="EMBL/GenBank/DDBJ databases">
        <authorList>
            <consortium name="Genoscope - CEA"/>
            <person name="William W."/>
        </authorList>
    </citation>
    <scope>NUCLEOTIDE SEQUENCE</scope>
</reference>
<evidence type="ECO:0000313" key="4">
    <source>
        <dbReference type="Proteomes" id="UP000789595"/>
    </source>
</evidence>
<dbReference type="InterPro" id="IPR034904">
    <property type="entry name" value="FSCA_dom_sf"/>
</dbReference>
<dbReference type="AlphaFoldDB" id="A0A8J2SYS5"/>
<dbReference type="GO" id="GO:0005739">
    <property type="term" value="C:mitochondrion"/>
    <property type="evidence" value="ECO:0007669"/>
    <property type="project" value="TreeGrafter"/>
</dbReference>
<dbReference type="GO" id="GO:0016226">
    <property type="term" value="P:iron-sulfur cluster assembly"/>
    <property type="evidence" value="ECO:0007669"/>
    <property type="project" value="InterPro"/>
</dbReference>
<protein>
    <recommendedName>
        <fullName evidence="2">NIF system FeS cluster assembly NifU C-terminal domain-containing protein</fullName>
    </recommendedName>
</protein>
<dbReference type="GO" id="GO:0005198">
    <property type="term" value="F:structural molecule activity"/>
    <property type="evidence" value="ECO:0007669"/>
    <property type="project" value="UniProtKB-ARBA"/>
</dbReference>
<dbReference type="SUPFAM" id="SSF117916">
    <property type="entry name" value="Fe-S cluster assembly (FSCA) domain-like"/>
    <property type="match status" value="1"/>
</dbReference>
<dbReference type="PANTHER" id="PTHR11178">
    <property type="entry name" value="IRON-SULFUR CLUSTER SCAFFOLD PROTEIN NFU-RELATED"/>
    <property type="match status" value="1"/>
</dbReference>
<comment type="similarity">
    <text evidence="1">Belongs to the NifU family.</text>
</comment>
<name>A0A8J2SYS5_9STRA</name>
<evidence type="ECO:0000256" key="1">
    <source>
        <dbReference type="ARBA" id="ARBA00006420"/>
    </source>
</evidence>
<evidence type="ECO:0000313" key="3">
    <source>
        <dbReference type="EMBL" id="CAH0380006.1"/>
    </source>
</evidence>